<accession>A0ABW3L904</accession>
<dbReference type="GO" id="GO:0016301">
    <property type="term" value="F:kinase activity"/>
    <property type="evidence" value="ECO:0007669"/>
    <property type="project" value="UniProtKB-KW"/>
</dbReference>
<dbReference type="CDD" id="cd24007">
    <property type="entry name" value="ASKHA_NBD_eukNAGK-like"/>
    <property type="match status" value="1"/>
</dbReference>
<dbReference type="SUPFAM" id="SSF53067">
    <property type="entry name" value="Actin-like ATPase domain"/>
    <property type="match status" value="2"/>
</dbReference>
<dbReference type="Proteomes" id="UP001597109">
    <property type="component" value="Unassembled WGS sequence"/>
</dbReference>
<dbReference type="InterPro" id="IPR043129">
    <property type="entry name" value="ATPase_NBD"/>
</dbReference>
<reference evidence="3" key="1">
    <citation type="journal article" date="2019" name="Int. J. Syst. Evol. Microbiol.">
        <title>The Global Catalogue of Microorganisms (GCM) 10K type strain sequencing project: providing services to taxonomists for standard genome sequencing and annotation.</title>
        <authorList>
            <consortium name="The Broad Institute Genomics Platform"/>
            <consortium name="The Broad Institute Genome Sequencing Center for Infectious Disease"/>
            <person name="Wu L."/>
            <person name="Ma J."/>
        </authorList>
    </citation>
    <scope>NUCLEOTIDE SEQUENCE [LARGE SCALE GENOMIC DNA]</scope>
    <source>
        <strain evidence="3">CCUG 56756</strain>
    </source>
</reference>
<evidence type="ECO:0000313" key="2">
    <source>
        <dbReference type="EMBL" id="MFD1030126.1"/>
    </source>
</evidence>
<sequence length="325" mass="34881">MYVLGIDGGGTKTSGVVADESGRVYMQTIGGSSNPNALTQEKFEEVLSGLLAELENQNPHIFAQLSVCFAGMSGVGESGGDAEFAKLLKKQLPAQTDVVVVNDAYNALYSGTLGNPGIVQIAGTGAISFGINYEDKRARAGGWGYLFDDGGSGYYLGNEALRAVFEHFDGRGPSTVLTERLLNFFDARHVPELTGKIYSPKEHPRAVIAKLSPIVVEAAQAGDPVAEGIICKACEEMMKCIEACHNKLFDFDHPTVIVLSGGVFTHPGQFVWYLNELSRKSLPNVIFRETRVDPVGGAVIGGLKAMGISSIEESFAERLNRELKK</sequence>
<evidence type="ECO:0000259" key="1">
    <source>
        <dbReference type="Pfam" id="PF01869"/>
    </source>
</evidence>
<dbReference type="Gene3D" id="3.30.420.40">
    <property type="match status" value="2"/>
</dbReference>
<keyword evidence="2" id="KW-0418">Kinase</keyword>
<dbReference type="PANTHER" id="PTHR43190:SF3">
    <property type="entry name" value="N-ACETYL-D-GLUCOSAMINE KINASE"/>
    <property type="match status" value="1"/>
</dbReference>
<name>A0ABW3L904_9BACL</name>
<dbReference type="PANTHER" id="PTHR43190">
    <property type="entry name" value="N-ACETYL-D-GLUCOSAMINE KINASE"/>
    <property type="match status" value="1"/>
</dbReference>
<dbReference type="InterPro" id="IPR052519">
    <property type="entry name" value="Euk-type_GlcNAc_Kinase"/>
</dbReference>
<dbReference type="Pfam" id="PF01869">
    <property type="entry name" value="BcrAD_BadFG"/>
    <property type="match status" value="1"/>
</dbReference>
<organism evidence="2 3">
    <name type="scientific">Metaplanococcus flavidus</name>
    <dbReference type="NCBI Taxonomy" id="569883"/>
    <lineage>
        <taxon>Bacteria</taxon>
        <taxon>Bacillati</taxon>
        <taxon>Bacillota</taxon>
        <taxon>Bacilli</taxon>
        <taxon>Bacillales</taxon>
        <taxon>Caryophanaceae</taxon>
        <taxon>Metaplanococcus</taxon>
    </lineage>
</organism>
<comment type="caution">
    <text evidence="2">The sequence shown here is derived from an EMBL/GenBank/DDBJ whole genome shotgun (WGS) entry which is preliminary data.</text>
</comment>
<dbReference type="RefSeq" id="WP_144840384.1">
    <property type="nucleotide sequence ID" value="NZ_JBHTKI010000003.1"/>
</dbReference>
<keyword evidence="2" id="KW-0808">Transferase</keyword>
<feature type="domain" description="ATPase BadF/BadG/BcrA/BcrD type" evidence="1">
    <location>
        <begin position="4"/>
        <end position="299"/>
    </location>
</feature>
<proteinExistence type="predicted"/>
<gene>
    <name evidence="2" type="ORF">ACFQ1X_01560</name>
</gene>
<dbReference type="EMBL" id="JBHTKI010000003">
    <property type="protein sequence ID" value="MFD1030126.1"/>
    <property type="molecule type" value="Genomic_DNA"/>
</dbReference>
<evidence type="ECO:0000313" key="3">
    <source>
        <dbReference type="Proteomes" id="UP001597109"/>
    </source>
</evidence>
<protein>
    <submittedName>
        <fullName evidence="2">N-acetylglucosamine kinase</fullName>
    </submittedName>
</protein>
<keyword evidence="3" id="KW-1185">Reference proteome</keyword>
<dbReference type="InterPro" id="IPR002731">
    <property type="entry name" value="ATPase_BadF"/>
</dbReference>